<dbReference type="InterPro" id="IPR004358">
    <property type="entry name" value="Sig_transdc_His_kin-like_C"/>
</dbReference>
<feature type="transmembrane region" description="Helical" evidence="7">
    <location>
        <begin position="356"/>
        <end position="373"/>
    </location>
</feature>
<evidence type="ECO:0000259" key="9">
    <source>
        <dbReference type="PROSITE" id="PS50110"/>
    </source>
</evidence>
<feature type="transmembrane region" description="Helical" evidence="7">
    <location>
        <begin position="393"/>
        <end position="409"/>
    </location>
</feature>
<feature type="transmembrane region" description="Helical" evidence="7">
    <location>
        <begin position="326"/>
        <end position="344"/>
    </location>
</feature>
<feature type="compositionally biased region" description="Polar residues" evidence="6">
    <location>
        <begin position="202"/>
        <end position="211"/>
    </location>
</feature>
<feature type="region of interest" description="Disordered" evidence="6">
    <location>
        <begin position="1061"/>
        <end position="1080"/>
    </location>
</feature>
<dbReference type="EC" id="2.7.13.3" evidence="2"/>
<evidence type="ECO:0000256" key="1">
    <source>
        <dbReference type="ARBA" id="ARBA00000085"/>
    </source>
</evidence>
<accession>A0A0C2X8C8</accession>
<feature type="modified residue" description="4-aspartylphosphate" evidence="5">
    <location>
        <position position="998"/>
    </location>
</feature>
<feature type="transmembrane region" description="Helical" evidence="7">
    <location>
        <begin position="295"/>
        <end position="314"/>
    </location>
</feature>
<gene>
    <name evidence="10" type="ORF">M408DRAFT_5593</name>
</gene>
<dbReference type="InterPro" id="IPR005467">
    <property type="entry name" value="His_kinase_dom"/>
</dbReference>
<dbReference type="PANTHER" id="PTHR43047:SF66">
    <property type="entry name" value="HISKA"/>
    <property type="match status" value="1"/>
</dbReference>
<keyword evidence="3" id="KW-0808">Transferase</keyword>
<feature type="domain" description="Histidine kinase" evidence="8">
    <location>
        <begin position="502"/>
        <end position="825"/>
    </location>
</feature>
<dbReference type="GO" id="GO:0000155">
    <property type="term" value="F:phosphorelay sensor kinase activity"/>
    <property type="evidence" value="ECO:0007669"/>
    <property type="project" value="InterPro"/>
</dbReference>
<evidence type="ECO:0000256" key="4">
    <source>
        <dbReference type="ARBA" id="ARBA00022777"/>
    </source>
</evidence>
<sequence>MTSVLEIISDKPKTKSLKGGRKGSYVRDLDYVQENQKLIPDAKMRLPLRLASLLVVDHHVRKTGKETHWKQRRRSPSHRYSSLVSTFTHFRLMSKPILGPLTPTVTPPSQGLPQPAVSSRSVGFQKSRWKAFKTAISIGTGYASKPPEWSGSTLDFSDSSGNNDALGDEEDAVLDSDDLAWISGKDGGDNLALILVERSHSATSQASPNHTSSHEKLPNYHVEPGPKTNVSDIADLYRLKGYEESLDGTHSRITWLWYRTVPWLRRSFRRYCYPEFNDPQVEAVYADRLYESQKFLAFVCSAYLVLSWIIAITLLPENPYVSDIVFFYGIAPAFTVPLPVMIFFNIPKRFHHFYQVYLLLSIWCWSAYLIAFFHLCDYYAGVDSLFTCGGRDMLNLFYYMIALPVIALFGMGQDRIYATISPLAMVITPTVLFYPKKAAWARFALEHLFLQALVLYIHWRREILERNVYYVNKKVKDTLIALHQTRLHQSRIEAARARSTSYIFHEVRQPLSAAFLAYQNLAASTSIRQDQKFEWDTLRIKLMSMSKLLNDVLDHANPLITKRKRMDAGKFEIVSRPFAFHSIIRQTIFGSQMAADMKNQELIMDLDKNIDRVARIGMYHAQQKSSEEIQKLLATSPDVDGVLTGDETRLSQVLNNLISNSSKFTPAQGKIRINTHLISPRSPRTSTSSSSAVSPRMPPRTSSHQLLTPPANRSAGPSLSGYHPPPAEGSVDGSATGRWEDDPDRVVVRIEVIDTGCGISPSDVKERRLFSPYAQAGVGRFQGGSGSGLGLSLVRRIVKLMGGRMGVESVPAAGTTFWVELPLRIAHGQISSPMEAMLVAPSILSLPIGSETVTPGSGKTTNPASPTILTTPPLVSSPMGSYTSAHPGGRSTASQSDATGSVPSATGMGLSVLVVDDDPIIRGLLQRLLRRLGCEVEGAENGQVALRRLGISDSTEGDVVSPASSTGVDEYIPLKSPPLSSEPGSTGSRFTYDVVFLDNQMPKMTGPEVAAMLRKQGRNDYLVGLSGDSATVDQQRFRQAGVDEFLSKPVIESQVKKVLQIARDRRNSKDPPATYDPQPP</sequence>
<dbReference type="GO" id="GO:0005886">
    <property type="term" value="C:plasma membrane"/>
    <property type="evidence" value="ECO:0007669"/>
    <property type="project" value="TreeGrafter"/>
</dbReference>
<dbReference type="AlphaFoldDB" id="A0A0C2X8C8"/>
<reference evidence="11" key="2">
    <citation type="submission" date="2015-01" db="EMBL/GenBank/DDBJ databases">
        <title>Evolutionary Origins and Diversification of the Mycorrhizal Mutualists.</title>
        <authorList>
            <consortium name="DOE Joint Genome Institute"/>
            <consortium name="Mycorrhizal Genomics Consortium"/>
            <person name="Kohler A."/>
            <person name="Kuo A."/>
            <person name="Nagy L.G."/>
            <person name="Floudas D."/>
            <person name="Copeland A."/>
            <person name="Barry K.W."/>
            <person name="Cichocki N."/>
            <person name="Veneault-Fourrey C."/>
            <person name="LaButti K."/>
            <person name="Lindquist E.A."/>
            <person name="Lipzen A."/>
            <person name="Lundell T."/>
            <person name="Morin E."/>
            <person name="Murat C."/>
            <person name="Riley R."/>
            <person name="Ohm R."/>
            <person name="Sun H."/>
            <person name="Tunlid A."/>
            <person name="Henrissat B."/>
            <person name="Grigoriev I.V."/>
            <person name="Hibbett D.S."/>
            <person name="Martin F."/>
        </authorList>
    </citation>
    <scope>NUCLEOTIDE SEQUENCE [LARGE SCALE GENOMIC DNA]</scope>
    <source>
        <strain evidence="11">MAFF 305830</strain>
    </source>
</reference>
<keyword evidence="4" id="KW-0418">Kinase</keyword>
<dbReference type="Pfam" id="PF02518">
    <property type="entry name" value="HATPase_c"/>
    <property type="match status" value="1"/>
</dbReference>
<evidence type="ECO:0000256" key="2">
    <source>
        <dbReference type="ARBA" id="ARBA00012438"/>
    </source>
</evidence>
<dbReference type="PANTHER" id="PTHR43047">
    <property type="entry name" value="TWO-COMPONENT HISTIDINE PROTEIN KINASE"/>
    <property type="match status" value="1"/>
</dbReference>
<feature type="compositionally biased region" description="Polar residues" evidence="6">
    <location>
        <begin position="851"/>
        <end position="884"/>
    </location>
</feature>
<keyword evidence="7" id="KW-1133">Transmembrane helix</keyword>
<keyword evidence="5" id="KW-0597">Phosphoprotein</keyword>
<feature type="domain" description="Response regulatory" evidence="9">
    <location>
        <begin position="911"/>
        <end position="1063"/>
    </location>
</feature>
<dbReference type="InterPro" id="IPR036097">
    <property type="entry name" value="HisK_dim/P_sf"/>
</dbReference>
<feature type="region of interest" description="Disordered" evidence="6">
    <location>
        <begin position="202"/>
        <end position="224"/>
    </location>
</feature>
<dbReference type="OrthoDB" id="60033at2759"/>
<dbReference type="InterPro" id="IPR011006">
    <property type="entry name" value="CheY-like_superfamily"/>
</dbReference>
<evidence type="ECO:0000256" key="3">
    <source>
        <dbReference type="ARBA" id="ARBA00022679"/>
    </source>
</evidence>
<dbReference type="InterPro" id="IPR036890">
    <property type="entry name" value="HATPase_C_sf"/>
</dbReference>
<dbReference type="HOGENOM" id="CLU_006108_0_0_1"/>
<dbReference type="STRING" id="933852.A0A0C2X8C8"/>
<dbReference type="InterPro" id="IPR003594">
    <property type="entry name" value="HATPase_dom"/>
</dbReference>
<comment type="catalytic activity">
    <reaction evidence="1">
        <text>ATP + protein L-histidine = ADP + protein N-phospho-L-histidine.</text>
        <dbReference type="EC" id="2.7.13.3"/>
    </reaction>
</comment>
<evidence type="ECO:0000313" key="11">
    <source>
        <dbReference type="Proteomes" id="UP000054097"/>
    </source>
</evidence>
<dbReference type="Pfam" id="PF00072">
    <property type="entry name" value="Response_reg"/>
    <property type="match status" value="1"/>
</dbReference>
<dbReference type="SUPFAM" id="SSF52172">
    <property type="entry name" value="CheY-like"/>
    <property type="match status" value="1"/>
</dbReference>
<feature type="compositionally biased region" description="Low complexity" evidence="6">
    <location>
        <begin position="679"/>
        <end position="695"/>
    </location>
</feature>
<dbReference type="SMART" id="SM00448">
    <property type="entry name" value="REC"/>
    <property type="match status" value="1"/>
</dbReference>
<dbReference type="SUPFAM" id="SSF55874">
    <property type="entry name" value="ATPase domain of HSP90 chaperone/DNA topoisomerase II/histidine kinase"/>
    <property type="match status" value="1"/>
</dbReference>
<dbReference type="InterPro" id="IPR001789">
    <property type="entry name" value="Sig_transdc_resp-reg_receiver"/>
</dbReference>
<evidence type="ECO:0000256" key="7">
    <source>
        <dbReference type="SAM" id="Phobius"/>
    </source>
</evidence>
<dbReference type="EMBL" id="KN824277">
    <property type="protein sequence ID" value="KIM34323.1"/>
    <property type="molecule type" value="Genomic_DNA"/>
</dbReference>
<feature type="transmembrane region" description="Helical" evidence="7">
    <location>
        <begin position="416"/>
        <end position="434"/>
    </location>
</feature>
<reference evidence="10 11" key="1">
    <citation type="submission" date="2014-04" db="EMBL/GenBank/DDBJ databases">
        <authorList>
            <consortium name="DOE Joint Genome Institute"/>
            <person name="Kuo A."/>
            <person name="Zuccaro A."/>
            <person name="Kohler A."/>
            <person name="Nagy L.G."/>
            <person name="Floudas D."/>
            <person name="Copeland A."/>
            <person name="Barry K.W."/>
            <person name="Cichocki N."/>
            <person name="Veneault-Fourrey C."/>
            <person name="LaButti K."/>
            <person name="Lindquist E.A."/>
            <person name="Lipzen A."/>
            <person name="Lundell T."/>
            <person name="Morin E."/>
            <person name="Murat C."/>
            <person name="Sun H."/>
            <person name="Tunlid A."/>
            <person name="Henrissat B."/>
            <person name="Grigoriev I.V."/>
            <person name="Hibbett D.S."/>
            <person name="Martin F."/>
            <person name="Nordberg H.P."/>
            <person name="Cantor M.N."/>
            <person name="Hua S.X."/>
        </authorList>
    </citation>
    <scope>NUCLEOTIDE SEQUENCE [LARGE SCALE GENOMIC DNA]</scope>
    <source>
        <strain evidence="10 11">MAFF 305830</strain>
    </source>
</reference>
<organism evidence="10 11">
    <name type="scientific">Serendipita vermifera MAFF 305830</name>
    <dbReference type="NCBI Taxonomy" id="933852"/>
    <lineage>
        <taxon>Eukaryota</taxon>
        <taxon>Fungi</taxon>
        <taxon>Dikarya</taxon>
        <taxon>Basidiomycota</taxon>
        <taxon>Agaricomycotina</taxon>
        <taxon>Agaricomycetes</taxon>
        <taxon>Sebacinales</taxon>
        <taxon>Serendipitaceae</taxon>
        <taxon>Serendipita</taxon>
    </lineage>
</organism>
<dbReference type="PRINTS" id="PR00344">
    <property type="entry name" value="BCTRLSENSOR"/>
</dbReference>
<dbReference type="CDD" id="cd17546">
    <property type="entry name" value="REC_hyHK_CKI1_RcsC-like"/>
    <property type="match status" value="1"/>
</dbReference>
<keyword evidence="7" id="KW-0472">Membrane</keyword>
<dbReference type="Gene3D" id="3.40.50.2300">
    <property type="match status" value="1"/>
</dbReference>
<keyword evidence="7" id="KW-0812">Transmembrane</keyword>
<dbReference type="SMART" id="SM00387">
    <property type="entry name" value="HATPase_c"/>
    <property type="match status" value="1"/>
</dbReference>
<dbReference type="Gene3D" id="3.30.565.10">
    <property type="entry name" value="Histidine kinase-like ATPase, C-terminal domain"/>
    <property type="match status" value="1"/>
</dbReference>
<feature type="region of interest" description="Disordered" evidence="6">
    <location>
        <begin position="669"/>
        <end position="740"/>
    </location>
</feature>
<evidence type="ECO:0000256" key="6">
    <source>
        <dbReference type="SAM" id="MobiDB-lite"/>
    </source>
</evidence>
<evidence type="ECO:0000313" key="10">
    <source>
        <dbReference type="EMBL" id="KIM34323.1"/>
    </source>
</evidence>
<feature type="region of interest" description="Disordered" evidence="6">
    <location>
        <begin position="851"/>
        <end position="902"/>
    </location>
</feature>
<dbReference type="GO" id="GO:0009927">
    <property type="term" value="F:histidine phosphotransfer kinase activity"/>
    <property type="evidence" value="ECO:0007669"/>
    <property type="project" value="TreeGrafter"/>
</dbReference>
<dbReference type="PROSITE" id="PS50109">
    <property type="entry name" value="HIS_KIN"/>
    <property type="match status" value="1"/>
</dbReference>
<dbReference type="SUPFAM" id="SSF47384">
    <property type="entry name" value="Homodimeric domain of signal transducing histidine kinase"/>
    <property type="match status" value="1"/>
</dbReference>
<dbReference type="Proteomes" id="UP000054097">
    <property type="component" value="Unassembled WGS sequence"/>
</dbReference>
<name>A0A0C2X8C8_SERVB</name>
<dbReference type="PROSITE" id="PS50110">
    <property type="entry name" value="RESPONSE_REGULATORY"/>
    <property type="match status" value="1"/>
</dbReference>
<proteinExistence type="predicted"/>
<evidence type="ECO:0000256" key="5">
    <source>
        <dbReference type="PROSITE-ProRule" id="PRU00169"/>
    </source>
</evidence>
<evidence type="ECO:0000259" key="8">
    <source>
        <dbReference type="PROSITE" id="PS50109"/>
    </source>
</evidence>
<keyword evidence="11" id="KW-1185">Reference proteome</keyword>
<protein>
    <recommendedName>
        <fullName evidence="2">histidine kinase</fullName>
        <ecNumber evidence="2">2.7.13.3</ecNumber>
    </recommendedName>
</protein>
<feature type="compositionally biased region" description="Polar residues" evidence="6">
    <location>
        <begin position="891"/>
        <end position="902"/>
    </location>
</feature>